<protein>
    <submittedName>
        <fullName evidence="1">Uncharacterized protein</fullName>
    </submittedName>
</protein>
<name>A0A8D8V1D3_9HEMI</name>
<accession>A0A8D8V1D3</accession>
<proteinExistence type="predicted"/>
<evidence type="ECO:0000313" key="1">
    <source>
        <dbReference type="EMBL" id="CAG6715599.1"/>
    </source>
</evidence>
<reference evidence="1" key="1">
    <citation type="submission" date="2021-05" db="EMBL/GenBank/DDBJ databases">
        <authorList>
            <person name="Alioto T."/>
            <person name="Alioto T."/>
            <person name="Gomez Garrido J."/>
        </authorList>
    </citation>
    <scope>NUCLEOTIDE SEQUENCE</scope>
</reference>
<organism evidence="1">
    <name type="scientific">Cacopsylla melanoneura</name>
    <dbReference type="NCBI Taxonomy" id="428564"/>
    <lineage>
        <taxon>Eukaryota</taxon>
        <taxon>Metazoa</taxon>
        <taxon>Ecdysozoa</taxon>
        <taxon>Arthropoda</taxon>
        <taxon>Hexapoda</taxon>
        <taxon>Insecta</taxon>
        <taxon>Pterygota</taxon>
        <taxon>Neoptera</taxon>
        <taxon>Paraneoptera</taxon>
        <taxon>Hemiptera</taxon>
        <taxon>Sternorrhyncha</taxon>
        <taxon>Psylloidea</taxon>
        <taxon>Psyllidae</taxon>
        <taxon>Psyllinae</taxon>
        <taxon>Cacopsylla</taxon>
    </lineage>
</organism>
<dbReference type="AlphaFoldDB" id="A0A8D8V1D3"/>
<dbReference type="EMBL" id="HBUF01353350">
    <property type="protein sequence ID" value="CAG6715599.1"/>
    <property type="molecule type" value="Transcribed_RNA"/>
</dbReference>
<sequence length="130" mass="14606">MSTEPLLTSEHHLLISPALLQDVSPSSFILHRITWMSYNSWMCSTSFFTFPKSFCRLCTLARCQGFISRNSTCRLQEDARSSSRRSRGHPGLYSGEMDEDVCNGCLSSMTAMALDEDGEDPVWAQVNTII</sequence>